<protein>
    <submittedName>
        <fullName evidence="1">Uncharacterized protein</fullName>
    </submittedName>
</protein>
<dbReference type="Proteomes" id="UP000197277">
    <property type="component" value="Unassembled WGS sequence"/>
</dbReference>
<sequence length="283" mass="30333">MVQPLQGGYPQGPTGLAPCAQPTVGFTPSHFEINEATGEAHTAPSSLTVGSFVMAVRVQEYRRLNATWTLIGSITRDLVYSARASSNSVPTFTTLQVAGTSQPFDKVIEVLPGQTMVLLLDATDADVGQILTFSSAASTTVPGVSFQPVSATQARLTWQVPADLPSGRYSLPVTVTDNACPNFGTESRSIVFSVGARKVLSSGLGRRPASLFAFPTPFREQVEFRLRQPGVQPVTVWDARGRVVAQLASTPDGRVVWHPANHLVTGLYLARTADGQQVRLLRE</sequence>
<keyword evidence="2" id="KW-1185">Reference proteome</keyword>
<comment type="caution">
    <text evidence="1">The sequence shown here is derived from an EMBL/GenBank/DDBJ whole genome shotgun (WGS) entry which is preliminary data.</text>
</comment>
<organism evidence="1 2">
    <name type="scientific">Hymenobacter amundsenii</name>
    <dbReference type="NCBI Taxonomy" id="2006685"/>
    <lineage>
        <taxon>Bacteria</taxon>
        <taxon>Pseudomonadati</taxon>
        <taxon>Bacteroidota</taxon>
        <taxon>Cytophagia</taxon>
        <taxon>Cytophagales</taxon>
        <taxon>Hymenobacteraceae</taxon>
        <taxon>Hymenobacter</taxon>
    </lineage>
</organism>
<evidence type="ECO:0000313" key="1">
    <source>
        <dbReference type="EMBL" id="OWP62863.1"/>
    </source>
</evidence>
<gene>
    <name evidence="1" type="ORF">CDA63_11635</name>
</gene>
<proteinExistence type="predicted"/>
<dbReference type="EMBL" id="NIRR01000018">
    <property type="protein sequence ID" value="OWP62863.1"/>
    <property type="molecule type" value="Genomic_DNA"/>
</dbReference>
<name>A0A246FMN1_9BACT</name>
<evidence type="ECO:0000313" key="2">
    <source>
        <dbReference type="Proteomes" id="UP000197277"/>
    </source>
</evidence>
<dbReference type="AlphaFoldDB" id="A0A246FMN1"/>
<accession>A0A246FMN1</accession>
<reference evidence="1 2" key="1">
    <citation type="submission" date="2017-06" db="EMBL/GenBank/DDBJ databases">
        <title>Hymenobacter amundsenii sp. nov. isolated from regoliths in Antarctica.</title>
        <authorList>
            <person name="Sedlacek I."/>
            <person name="Kralova S."/>
            <person name="Pantucek R."/>
            <person name="Svec P."/>
            <person name="Holochova P."/>
            <person name="Stankova E."/>
            <person name="Vrbovska V."/>
            <person name="Busse H.-J."/>
        </authorList>
    </citation>
    <scope>NUCLEOTIDE SEQUENCE [LARGE SCALE GENOMIC DNA]</scope>
    <source>
        <strain evidence="1 2">CCM 8682</strain>
    </source>
</reference>